<dbReference type="InterPro" id="IPR013527">
    <property type="entry name" value="YicC-like_N"/>
</dbReference>
<dbReference type="PANTHER" id="PTHR30636">
    <property type="entry name" value="UPF0701 PROTEIN YICC"/>
    <property type="match status" value="1"/>
</dbReference>
<protein>
    <submittedName>
        <fullName evidence="8">YicC/YloC family endoribonuclease</fullName>
        <ecNumber evidence="8">3.1.-.-</ecNumber>
    </submittedName>
</protein>
<proteinExistence type="inferred from homology"/>
<dbReference type="Pfam" id="PF03755">
    <property type="entry name" value="YicC-like_N"/>
    <property type="match status" value="1"/>
</dbReference>
<organism evidence="8 9">
    <name type="scientific">Robertmurraya beringensis</name>
    <dbReference type="NCBI Taxonomy" id="641660"/>
    <lineage>
        <taxon>Bacteria</taxon>
        <taxon>Bacillati</taxon>
        <taxon>Bacillota</taxon>
        <taxon>Bacilli</taxon>
        <taxon>Bacillales</taxon>
        <taxon>Bacillaceae</taxon>
        <taxon>Robertmurraya</taxon>
    </lineage>
</organism>
<dbReference type="NCBIfam" id="TIGR00255">
    <property type="entry name" value="YicC/YloC family endoribonuclease"/>
    <property type="match status" value="1"/>
</dbReference>
<dbReference type="EC" id="3.1.-.-" evidence="8"/>
<dbReference type="InterPro" id="IPR005229">
    <property type="entry name" value="YicC/YloC-like"/>
</dbReference>
<keyword evidence="9" id="KW-1185">Reference proteome</keyword>
<evidence type="ECO:0000259" key="7">
    <source>
        <dbReference type="Pfam" id="PF08340"/>
    </source>
</evidence>
<feature type="domain" description="Endoribonuclease YicC-like N-terminal" evidence="6">
    <location>
        <begin position="2"/>
        <end position="157"/>
    </location>
</feature>
<gene>
    <name evidence="8" type="ORF">ACFFHF_05695</name>
</gene>
<dbReference type="Pfam" id="PF08340">
    <property type="entry name" value="YicC-like_C"/>
    <property type="match status" value="1"/>
</dbReference>
<evidence type="ECO:0000313" key="8">
    <source>
        <dbReference type="EMBL" id="MFC0474791.1"/>
    </source>
</evidence>
<evidence type="ECO:0000256" key="4">
    <source>
        <dbReference type="ARBA" id="ARBA00022801"/>
    </source>
</evidence>
<dbReference type="PANTHER" id="PTHR30636:SF3">
    <property type="entry name" value="UPF0701 PROTEIN YICC"/>
    <property type="match status" value="1"/>
</dbReference>
<comment type="caution">
    <text evidence="8">The sequence shown here is derived from an EMBL/GenBank/DDBJ whole genome shotgun (WGS) entry which is preliminary data.</text>
</comment>
<reference evidence="8 9" key="1">
    <citation type="submission" date="2024-09" db="EMBL/GenBank/DDBJ databases">
        <authorList>
            <person name="Sun Q."/>
            <person name="Mori K."/>
        </authorList>
    </citation>
    <scope>NUCLEOTIDE SEQUENCE [LARGE SCALE GENOMIC DNA]</scope>
    <source>
        <strain evidence="8 9">CGMCC 1.9126</strain>
    </source>
</reference>
<feature type="domain" description="Endoribonuclease YicC-like C-terminal" evidence="7">
    <location>
        <begin position="174"/>
        <end position="291"/>
    </location>
</feature>
<dbReference type="InterPro" id="IPR013551">
    <property type="entry name" value="YicC-like_C"/>
</dbReference>
<name>A0ABV6KN85_9BACI</name>
<evidence type="ECO:0000256" key="2">
    <source>
        <dbReference type="ARBA" id="ARBA00022722"/>
    </source>
</evidence>
<dbReference type="EMBL" id="JBHLUU010000016">
    <property type="protein sequence ID" value="MFC0474791.1"/>
    <property type="molecule type" value="Genomic_DNA"/>
</dbReference>
<evidence type="ECO:0000256" key="1">
    <source>
        <dbReference type="ARBA" id="ARBA00001968"/>
    </source>
</evidence>
<evidence type="ECO:0000313" key="9">
    <source>
        <dbReference type="Proteomes" id="UP001589738"/>
    </source>
</evidence>
<evidence type="ECO:0000259" key="6">
    <source>
        <dbReference type="Pfam" id="PF03755"/>
    </source>
</evidence>
<dbReference type="RefSeq" id="WP_160545642.1">
    <property type="nucleotide sequence ID" value="NZ_JBHLUU010000016.1"/>
</dbReference>
<comment type="similarity">
    <text evidence="5">Belongs to the YicC/YloC family.</text>
</comment>
<evidence type="ECO:0000256" key="5">
    <source>
        <dbReference type="ARBA" id="ARBA00035648"/>
    </source>
</evidence>
<dbReference type="Proteomes" id="UP001589738">
    <property type="component" value="Unassembled WGS sequence"/>
</dbReference>
<sequence>MVKSMTGFGRSIRSNEHIKVTVEVKTVNHRFAEYHFRIPRSLSSLEDKLKKTLNEYIKRGRIEVFITIDGEGLTTRKLLVDWSLIEDYLQNIKEIQERFQIKEGVSIKDILNRDEIFSIEEQESGIECIEELVLDALLDAAQNCVNMREVEGKALQQDILSHIEKIQSTVQALRKYAPTVVEQYANRLKKRIQEYVDQQLDEARIVTEIAIFADKADINEELTRLDSHVVQFKTFLNDRESIGRKLDFLVQEMNRETNTIGSKANDAKIATEVVELKSSIEKIKEQIQNIE</sequence>
<keyword evidence="3" id="KW-0255">Endonuclease</keyword>
<keyword evidence="2" id="KW-0540">Nuclease</keyword>
<comment type="cofactor">
    <cofactor evidence="1">
        <name>a divalent metal cation</name>
        <dbReference type="ChEBI" id="CHEBI:60240"/>
    </cofactor>
</comment>
<keyword evidence="4 8" id="KW-0378">Hydrolase</keyword>
<dbReference type="GO" id="GO:0016787">
    <property type="term" value="F:hydrolase activity"/>
    <property type="evidence" value="ECO:0007669"/>
    <property type="project" value="UniProtKB-KW"/>
</dbReference>
<evidence type="ECO:0000256" key="3">
    <source>
        <dbReference type="ARBA" id="ARBA00022759"/>
    </source>
</evidence>
<accession>A0ABV6KN85</accession>